<gene>
    <name evidence="3" type="ORF">JKF63_05589</name>
</gene>
<dbReference type="OrthoDB" id="1104827at2759"/>
<evidence type="ECO:0000259" key="2">
    <source>
        <dbReference type="PROSITE" id="PS51444"/>
    </source>
</evidence>
<dbReference type="RefSeq" id="XP_067756812.1">
    <property type="nucleotide sequence ID" value="XM_067901546.1"/>
</dbReference>
<dbReference type="InterPro" id="IPR015425">
    <property type="entry name" value="FH2_Formin"/>
</dbReference>
<feature type="region of interest" description="Disordered" evidence="1">
    <location>
        <begin position="1138"/>
        <end position="1196"/>
    </location>
</feature>
<feature type="region of interest" description="Disordered" evidence="1">
    <location>
        <begin position="440"/>
        <end position="460"/>
    </location>
</feature>
<dbReference type="InterPro" id="IPR051412">
    <property type="entry name" value="Formin_Homology_Diaphanous_sf"/>
</dbReference>
<feature type="compositionally biased region" description="Pro residues" evidence="1">
    <location>
        <begin position="625"/>
        <end position="704"/>
    </location>
</feature>
<keyword evidence="4" id="KW-1185">Reference proteome</keyword>
<comment type="caution">
    <text evidence="3">The sequence shown here is derived from an EMBL/GenBank/DDBJ whole genome shotgun (WGS) entry which is preliminary data.</text>
</comment>
<dbReference type="SUPFAM" id="SSF101447">
    <property type="entry name" value="Formin homology 2 domain (FH2 domain)"/>
    <property type="match status" value="1"/>
</dbReference>
<feature type="domain" description="FH2" evidence="2">
    <location>
        <begin position="714"/>
        <end position="1149"/>
    </location>
</feature>
<dbReference type="GeneID" id="94291623"/>
<sequence length="1196" mass="131292">MNIFRSLQHYFAADGVGIKELLDTRVYVWNIPIGSTVLTDRNLRVSRSTTRAIESTCRYLDNAEANHYIMFNFSPLMMELVEGCHRGQVLDYSKQSLENYNLLLELCFTIRKWVYAGDLEEESPMAPSKSRLTGGAGATKQHRHTHCAILAFLEEAPAVAHPNYAAMIGACYLIFSGFPTYAGSDTLNFVEGELRIPRSVYHAPSQESYTNYFRLLFEIPVLPNTKRLILTRVSLHNLSSLSEKKLGLQLDSADGQPPRLFSDPEAWRCDDPSALEVYLDLNESVFGDFVINVFLYDVQPIHSHSDAARGGLEMSLSTLPTSSGLPGGSLLSSEDSSSALPTASLEKSLLGAGGASSSPTARSIPGNSKAKKLVRKERLLRLAFSTIFIHQMKHRVRVRDMDDAKANSLPDDFYAQLHFSECASDDTDEDYVRQLTQRIEQSPRGQMIASRPDPRDHFVYPSPGRGYRSSSRYAAVEEECCEGVYYRSDGTRRGNALSMDSRVHQERSIPLSGAMMVHPPTSLEMNSEDERRFDDEDDTVEAEPTLVRMQPRPGTVTPPRQPTPERMYGGGYPVPSNNWMDIEETPLTPSPSAALPPPPPRLPPPPVNGTPLKHLDPSTIAEGNSPPPRAPPPTGLPPPPPLSGKLPPPPAPPSKLPPPPPPPPAGLPPPPPPPGKLAPPPPPPPPPPPSSRGAPAAPPPPPAGAPGIAATVVIPKPPYAGPRLKTFFWKKIPKPSGIWGASDVQDIRHAVIDEPFLLKLFEVKSVTQTNAAEAAAKKSEQERSNQLSSNVFTGQQLLNIGIALKRIQVPVEELCKALIACDRTVLTPERRDALTVVLPSPEDVAALTADQKGGQVVWTDLETYLYKMATTVRDLRERLQLWTAAEELEDAIQSISNLLSSVDAAVCAITQRNGRFARLMRMILVLGNYLNRGTQHSGAEGFRLESLSQLNFVKSSDGKSTVLMALVVSLMDADGDRQSPQRDTTSEPVSNADIDDINDVLRFVEDVSCLRAVASSPLQDMGQQVSQLNFTLQRMRRIVEESKDTKAWYAKRLPSVKPEEGSDALPRLLATAVDRYSSTVGQIALRFQQLRDDVSAMMATYGEDPNGDETVIWGHVLHFSRDVEQCIGIVKSAHLTKRRLMEKPEKTETTENNDKASTAPPPPPPPQTTEERTSGLQNGVGQIRLPKLVDEDDDHG</sequence>
<dbReference type="AlphaFoldDB" id="A0A836LCU1"/>
<dbReference type="SMART" id="SM00498">
    <property type="entry name" value="FH2"/>
    <property type="match status" value="1"/>
</dbReference>
<dbReference type="PANTHER" id="PTHR45691:SF6">
    <property type="entry name" value="PROTEIN DIAPHANOUS"/>
    <property type="match status" value="1"/>
</dbReference>
<accession>A0A836LCU1</accession>
<dbReference type="Proteomes" id="UP000674318">
    <property type="component" value="Chromosome 24"/>
</dbReference>
<feature type="region of interest" description="Disordered" evidence="1">
    <location>
        <begin position="514"/>
        <end position="704"/>
    </location>
</feature>
<evidence type="ECO:0000256" key="1">
    <source>
        <dbReference type="SAM" id="MobiDB-lite"/>
    </source>
</evidence>
<feature type="region of interest" description="Disordered" evidence="1">
    <location>
        <begin position="350"/>
        <end position="369"/>
    </location>
</feature>
<dbReference type="InterPro" id="IPR042201">
    <property type="entry name" value="FH2_Formin_sf"/>
</dbReference>
<dbReference type="Pfam" id="PF02181">
    <property type="entry name" value="FH2"/>
    <property type="match status" value="1"/>
</dbReference>
<feature type="compositionally biased region" description="Basic and acidic residues" evidence="1">
    <location>
        <begin position="1139"/>
        <end position="1154"/>
    </location>
</feature>
<protein>
    <recommendedName>
        <fullName evidence="2">FH2 domain-containing protein</fullName>
    </recommendedName>
</protein>
<dbReference type="GO" id="GO:0005884">
    <property type="term" value="C:actin filament"/>
    <property type="evidence" value="ECO:0007669"/>
    <property type="project" value="TreeGrafter"/>
</dbReference>
<name>A0A836LCU1_9TRYP</name>
<reference evidence="3 4" key="1">
    <citation type="submission" date="2021-02" db="EMBL/GenBank/DDBJ databases">
        <title>Porcisia hertigi Genome sequencing and assembly.</title>
        <authorList>
            <person name="Almutairi H."/>
            <person name="Gatherer D."/>
        </authorList>
    </citation>
    <scope>NUCLEOTIDE SEQUENCE [LARGE SCALE GENOMIC DNA]</scope>
    <source>
        <strain evidence="3 4">C119</strain>
    </source>
</reference>
<evidence type="ECO:0000313" key="3">
    <source>
        <dbReference type="EMBL" id="KAG5503450.1"/>
    </source>
</evidence>
<dbReference type="KEGG" id="phet:94291623"/>
<feature type="compositionally biased region" description="Pro residues" evidence="1">
    <location>
        <begin position="594"/>
        <end position="608"/>
    </location>
</feature>
<proteinExistence type="predicted"/>
<dbReference type="PROSITE" id="PS51444">
    <property type="entry name" value="FH2"/>
    <property type="match status" value="1"/>
</dbReference>
<dbReference type="PANTHER" id="PTHR45691">
    <property type="entry name" value="PROTEIN DIAPHANOUS"/>
    <property type="match status" value="1"/>
</dbReference>
<evidence type="ECO:0000313" key="4">
    <source>
        <dbReference type="Proteomes" id="UP000674318"/>
    </source>
</evidence>
<dbReference type="GO" id="GO:0030041">
    <property type="term" value="P:actin filament polymerization"/>
    <property type="evidence" value="ECO:0007669"/>
    <property type="project" value="TreeGrafter"/>
</dbReference>
<dbReference type="Gene3D" id="1.20.58.2220">
    <property type="entry name" value="Formin, FH2 domain"/>
    <property type="match status" value="1"/>
</dbReference>
<dbReference type="EMBL" id="JAFJZO010000024">
    <property type="protein sequence ID" value="KAG5503450.1"/>
    <property type="molecule type" value="Genomic_DNA"/>
</dbReference>
<organism evidence="3 4">
    <name type="scientific">Porcisia hertigi</name>
    <dbReference type="NCBI Taxonomy" id="2761500"/>
    <lineage>
        <taxon>Eukaryota</taxon>
        <taxon>Discoba</taxon>
        <taxon>Euglenozoa</taxon>
        <taxon>Kinetoplastea</taxon>
        <taxon>Metakinetoplastina</taxon>
        <taxon>Trypanosomatida</taxon>
        <taxon>Trypanosomatidae</taxon>
        <taxon>Leishmaniinae</taxon>
        <taxon>Porcisia</taxon>
    </lineage>
</organism>